<evidence type="ECO:0000256" key="1">
    <source>
        <dbReference type="SAM" id="MobiDB-lite"/>
    </source>
</evidence>
<gene>
    <name evidence="2" type="ORF">Saso_45920</name>
</gene>
<comment type="caution">
    <text evidence="2">The sequence shown here is derived from an EMBL/GenBank/DDBJ whole genome shotgun (WGS) entry which is preliminary data.</text>
</comment>
<name>A0ABQ3S4S7_9ACTN</name>
<feature type="compositionally biased region" description="Basic and acidic residues" evidence="1">
    <location>
        <begin position="43"/>
        <end position="65"/>
    </location>
</feature>
<dbReference type="EMBL" id="BNEB01000003">
    <property type="protein sequence ID" value="GHI62942.1"/>
    <property type="molecule type" value="Genomic_DNA"/>
</dbReference>
<reference evidence="3" key="1">
    <citation type="submission" date="2023-07" db="EMBL/GenBank/DDBJ databases">
        <title>Whole genome shotgun sequence of Streptomyces cacaoi subsp. asoensis NBRC 13813.</title>
        <authorList>
            <person name="Komaki H."/>
            <person name="Tamura T."/>
        </authorList>
    </citation>
    <scope>NUCLEOTIDE SEQUENCE [LARGE SCALE GENOMIC DNA]</scope>
    <source>
        <strain evidence="3">NBRC 13813</strain>
    </source>
</reference>
<evidence type="ECO:0000313" key="2">
    <source>
        <dbReference type="EMBL" id="GHI62942.1"/>
    </source>
</evidence>
<feature type="region of interest" description="Disordered" evidence="1">
    <location>
        <begin position="38"/>
        <end position="65"/>
    </location>
</feature>
<accession>A0ABQ3S4S7</accession>
<sequence length="65" mass="7682">MFQSYRDMTLLCPGNMRGSIVHFRRAASKRFQEFPESYPEYPSFKDGETTENLTKSRDRDTGRQL</sequence>
<keyword evidence="3" id="KW-1185">Reference proteome</keyword>
<dbReference type="Proteomes" id="UP000649259">
    <property type="component" value="Unassembled WGS sequence"/>
</dbReference>
<organism evidence="2 3">
    <name type="scientific">Streptomyces asoensis</name>
    <dbReference type="NCBI Taxonomy" id="249586"/>
    <lineage>
        <taxon>Bacteria</taxon>
        <taxon>Bacillati</taxon>
        <taxon>Actinomycetota</taxon>
        <taxon>Actinomycetes</taxon>
        <taxon>Kitasatosporales</taxon>
        <taxon>Streptomycetaceae</taxon>
        <taxon>Streptomyces</taxon>
    </lineage>
</organism>
<proteinExistence type="predicted"/>
<evidence type="ECO:0000313" key="3">
    <source>
        <dbReference type="Proteomes" id="UP000649259"/>
    </source>
</evidence>
<protein>
    <submittedName>
        <fullName evidence="2">Uncharacterized protein</fullName>
    </submittedName>
</protein>